<dbReference type="RefSeq" id="WP_270454633.1">
    <property type="nucleotide sequence ID" value="NZ_JADPIE010000006.1"/>
</dbReference>
<proteinExistence type="predicted"/>
<keyword evidence="1" id="KW-1003">Cell membrane</keyword>
<evidence type="ECO:0000259" key="6">
    <source>
        <dbReference type="Pfam" id="PF08478"/>
    </source>
</evidence>
<organism evidence="7 8">
    <name type="scientific">Halonatronomonas betaini</name>
    <dbReference type="NCBI Taxonomy" id="2778430"/>
    <lineage>
        <taxon>Bacteria</taxon>
        <taxon>Bacillati</taxon>
        <taxon>Bacillota</taxon>
        <taxon>Clostridia</taxon>
        <taxon>Halanaerobiales</taxon>
        <taxon>Halarsenatibacteraceae</taxon>
        <taxon>Halonatronomonas</taxon>
    </lineage>
</organism>
<dbReference type="Gene3D" id="3.10.20.310">
    <property type="entry name" value="membrane protein fhac"/>
    <property type="match status" value="1"/>
</dbReference>
<feature type="domain" description="POTRA" evidence="6">
    <location>
        <begin position="46"/>
        <end position="84"/>
    </location>
</feature>
<gene>
    <name evidence="7" type="ORF">I0Q91_11115</name>
</gene>
<keyword evidence="4" id="KW-1133">Transmembrane helix</keyword>
<comment type="caution">
    <text evidence="7">The sequence shown here is derived from an EMBL/GenBank/DDBJ whole genome shotgun (WGS) entry which is preliminary data.</text>
</comment>
<evidence type="ECO:0000256" key="3">
    <source>
        <dbReference type="ARBA" id="ARBA00022692"/>
    </source>
</evidence>
<dbReference type="InterPro" id="IPR026579">
    <property type="entry name" value="FtsQ"/>
</dbReference>
<evidence type="ECO:0000313" key="7">
    <source>
        <dbReference type="EMBL" id="MBF8437635.1"/>
    </source>
</evidence>
<keyword evidence="4" id="KW-0472">Membrane</keyword>
<dbReference type="GO" id="GO:0090529">
    <property type="term" value="P:cell septum assembly"/>
    <property type="evidence" value="ECO:0007669"/>
    <property type="project" value="InterPro"/>
</dbReference>
<evidence type="ECO:0000256" key="2">
    <source>
        <dbReference type="ARBA" id="ARBA00022618"/>
    </source>
</evidence>
<keyword evidence="2" id="KW-0132">Cell division</keyword>
<keyword evidence="3" id="KW-0812">Transmembrane</keyword>
<keyword evidence="8" id="KW-1185">Reference proteome</keyword>
<accession>A0A931F765</accession>
<dbReference type="EMBL" id="JADPIE010000006">
    <property type="protein sequence ID" value="MBF8437635.1"/>
    <property type="molecule type" value="Genomic_DNA"/>
</dbReference>
<evidence type="ECO:0000256" key="5">
    <source>
        <dbReference type="ARBA" id="ARBA00023306"/>
    </source>
</evidence>
<sequence length="223" mass="25708">MLKYLVIVVVLALGIGIIFGSSFFEINEVIIRGYDEEDVEIADIRGENIFIADLELIKDELKEDPYIESVDVSRSFPNRLIFQVNYNRPIAAIINDGNYIVYNKYNRIIAENIENNRYDLPVLKDTPYYFSGNNIVIPAVQDNLLNKLELLPLELREDIKEVHFDPVGISMVTKQGYDIRVGTSENLEEKFIILISAWYEGILDDEEIEYVDITAPERPVIKK</sequence>
<evidence type="ECO:0000256" key="4">
    <source>
        <dbReference type="ARBA" id="ARBA00022989"/>
    </source>
</evidence>
<reference evidence="7" key="1">
    <citation type="submission" date="2020-11" db="EMBL/GenBank/DDBJ databases">
        <title>Halonatronomonas betainensis gen. nov., sp. nov. a novel haloalkaliphilic representative of the family Halanaerobiacae capable of betaine degradation.</title>
        <authorList>
            <person name="Boltyanskaya Y."/>
            <person name="Kevbrin V."/>
            <person name="Detkova E."/>
            <person name="Grouzdev D.S."/>
            <person name="Koziaeva V."/>
            <person name="Zhilina T."/>
        </authorList>
    </citation>
    <scope>NUCLEOTIDE SEQUENCE</scope>
    <source>
        <strain evidence="7">Z-7014</strain>
    </source>
</reference>
<keyword evidence="5" id="KW-0131">Cell cycle</keyword>
<dbReference type="PANTHER" id="PTHR35851:SF1">
    <property type="entry name" value="CELL DIVISION PROTEIN FTSQ"/>
    <property type="match status" value="1"/>
</dbReference>
<dbReference type="Proteomes" id="UP000621436">
    <property type="component" value="Unassembled WGS sequence"/>
</dbReference>
<evidence type="ECO:0000313" key="8">
    <source>
        <dbReference type="Proteomes" id="UP000621436"/>
    </source>
</evidence>
<dbReference type="PANTHER" id="PTHR35851">
    <property type="entry name" value="CELL DIVISION PROTEIN FTSQ"/>
    <property type="match status" value="1"/>
</dbReference>
<evidence type="ECO:0000256" key="1">
    <source>
        <dbReference type="ARBA" id="ARBA00022475"/>
    </source>
</evidence>
<dbReference type="Pfam" id="PF08478">
    <property type="entry name" value="POTRA_1"/>
    <property type="match status" value="1"/>
</dbReference>
<protein>
    <submittedName>
        <fullName evidence="7">FtsQ-type POTRA domain-containing protein</fullName>
    </submittedName>
</protein>
<dbReference type="InterPro" id="IPR013685">
    <property type="entry name" value="POTRA_FtsQ_type"/>
</dbReference>
<dbReference type="AlphaFoldDB" id="A0A931F765"/>
<name>A0A931F765_9FIRM</name>